<reference evidence="1" key="2">
    <citation type="submission" date="2025-09" db="UniProtKB">
        <authorList>
            <consortium name="Ensembl"/>
        </authorList>
    </citation>
    <scope>IDENTIFICATION</scope>
</reference>
<dbReference type="InterPro" id="IPR018154">
    <property type="entry name" value="TLV/ENV_coat_polyprotein"/>
</dbReference>
<accession>A0A3Q3N1L2</accession>
<protein>
    <submittedName>
        <fullName evidence="1">Uncharacterized protein</fullName>
    </submittedName>
</protein>
<organism evidence="1 2">
    <name type="scientific">Mastacembelus armatus</name>
    <name type="common">zig-zag eel</name>
    <dbReference type="NCBI Taxonomy" id="205130"/>
    <lineage>
        <taxon>Eukaryota</taxon>
        <taxon>Metazoa</taxon>
        <taxon>Chordata</taxon>
        <taxon>Craniata</taxon>
        <taxon>Vertebrata</taxon>
        <taxon>Euteleostomi</taxon>
        <taxon>Actinopterygii</taxon>
        <taxon>Neopterygii</taxon>
        <taxon>Teleostei</taxon>
        <taxon>Neoteleostei</taxon>
        <taxon>Acanthomorphata</taxon>
        <taxon>Anabantaria</taxon>
        <taxon>Synbranchiformes</taxon>
        <taxon>Mastacembelidae</taxon>
        <taxon>Mastacembelus</taxon>
    </lineage>
</organism>
<sequence>MTKYTGLWDPTTVAFSYLDSTRRQWWSKVNFQRDFSPSSNPLSLSFGQLSNSSYNWSVAYFFLGVDISGKDPLELIRVNFLDPPPNKNTSLLSLPVPAPSSEPNSTIIDKVIAVDYSTLKPLDIMELATGYSEENLWLSWMVQNAKEQPVGDCVACASARPHLRTEPSPLFPEDEWGYGCMIGLTRAATPANCTTLASIFPPIDNKIKTGPFTPDKGNGSYVCFTITHPSPSVALGQIPWDWCNHTLSGSVLGSWARAGLYYYCGGRRLLVRLPPAGVGICAMVRLSAPLVLVGNRLVSSGPGVSPPALTARRRRHVLSKREVTSQYFDLSVGSPTYIDAIGVPRGVPNEYKLVDQIAAGFENLPIISALFSITPSKNVDRINYVHYNVLRLANLTRDAVEGLAEQAGPTSLMSVQCHYWFRFLSL</sequence>
<dbReference type="Proteomes" id="UP000261640">
    <property type="component" value="Unplaced"/>
</dbReference>
<dbReference type="PANTHER" id="PTHR10424:SF80">
    <property type="entry name" value="ENVELOPE GLYCOPROTEIN"/>
    <property type="match status" value="1"/>
</dbReference>
<dbReference type="Ensembl" id="ENSMAMT00000031253.2">
    <property type="protein sequence ID" value="ENSMAMP00000030457.2"/>
    <property type="gene ID" value="ENSMAMG00000020540.2"/>
</dbReference>
<reference evidence="1" key="1">
    <citation type="submission" date="2025-08" db="UniProtKB">
        <authorList>
            <consortium name="Ensembl"/>
        </authorList>
    </citation>
    <scope>IDENTIFICATION</scope>
</reference>
<dbReference type="AlphaFoldDB" id="A0A3Q3N1L2"/>
<dbReference type="GeneTree" id="ENSGT00530000064449"/>
<dbReference type="PANTHER" id="PTHR10424">
    <property type="entry name" value="VIRAL ENVELOPE PROTEIN"/>
    <property type="match status" value="1"/>
</dbReference>
<name>A0A3Q3N1L2_9TELE</name>
<proteinExistence type="predicted"/>
<dbReference type="STRING" id="205130.ENSMAMP00000030457"/>
<keyword evidence="2" id="KW-1185">Reference proteome</keyword>
<evidence type="ECO:0000313" key="1">
    <source>
        <dbReference type="Ensembl" id="ENSMAMP00000030457.2"/>
    </source>
</evidence>
<evidence type="ECO:0000313" key="2">
    <source>
        <dbReference type="Proteomes" id="UP000261640"/>
    </source>
</evidence>
<dbReference type="InParanoid" id="A0A3Q3N1L2"/>